<dbReference type="Proteomes" id="UP000636010">
    <property type="component" value="Unassembled WGS sequence"/>
</dbReference>
<dbReference type="NCBIfam" id="TIGR04183">
    <property type="entry name" value="Por_Secre_tail"/>
    <property type="match status" value="1"/>
</dbReference>
<name>A0ABQ1L9N9_9BACT</name>
<feature type="domain" description="Secretion system C-terminal sorting" evidence="2">
    <location>
        <begin position="65"/>
        <end position="122"/>
    </location>
</feature>
<sequence length="127" mass="14392">MNEYLKTEIVAYEKSATHPTDPTRQGYTFTGWDLDFSNITRDVTLKAQYSLITSVRNQESNAINIYPNPSKGVFIIESVRLNNKITIVNNVGALVYTSFIKDLKHTLDISDLNSGIYFIKIGEVIKK</sequence>
<dbReference type="InterPro" id="IPR026444">
    <property type="entry name" value="Secre_tail"/>
</dbReference>
<gene>
    <name evidence="3" type="ORF">GCM10011506_03070</name>
</gene>
<protein>
    <recommendedName>
        <fullName evidence="2">Secretion system C-terminal sorting domain-containing protein</fullName>
    </recommendedName>
</protein>
<dbReference type="Pfam" id="PF18962">
    <property type="entry name" value="Por_Secre_tail"/>
    <property type="match status" value="1"/>
</dbReference>
<accession>A0ABQ1L9N9</accession>
<comment type="caution">
    <text evidence="3">The sequence shown here is derived from an EMBL/GenBank/DDBJ whole genome shotgun (WGS) entry which is preliminary data.</text>
</comment>
<proteinExistence type="predicted"/>
<evidence type="ECO:0000259" key="2">
    <source>
        <dbReference type="Pfam" id="PF18962"/>
    </source>
</evidence>
<evidence type="ECO:0000313" key="4">
    <source>
        <dbReference type="Proteomes" id="UP000636010"/>
    </source>
</evidence>
<evidence type="ECO:0000313" key="3">
    <source>
        <dbReference type="EMBL" id="GGC21234.1"/>
    </source>
</evidence>
<evidence type="ECO:0000256" key="1">
    <source>
        <dbReference type="ARBA" id="ARBA00004196"/>
    </source>
</evidence>
<reference evidence="4" key="1">
    <citation type="journal article" date="2019" name="Int. J. Syst. Evol. Microbiol.">
        <title>The Global Catalogue of Microorganisms (GCM) 10K type strain sequencing project: providing services to taxonomists for standard genome sequencing and annotation.</title>
        <authorList>
            <consortium name="The Broad Institute Genomics Platform"/>
            <consortium name="The Broad Institute Genome Sequencing Center for Infectious Disease"/>
            <person name="Wu L."/>
            <person name="Ma J."/>
        </authorList>
    </citation>
    <scope>NUCLEOTIDE SEQUENCE [LARGE SCALE GENOMIC DNA]</scope>
    <source>
        <strain evidence="4">CGMCC 1.10832</strain>
    </source>
</reference>
<dbReference type="RefSeq" id="WP_188460046.1">
    <property type="nucleotide sequence ID" value="NZ_BAABHU010000001.1"/>
</dbReference>
<dbReference type="InterPro" id="IPR042229">
    <property type="entry name" value="Listeria/Bacterioides_rpt_sf"/>
</dbReference>
<keyword evidence="4" id="KW-1185">Reference proteome</keyword>
<dbReference type="Pfam" id="PF09479">
    <property type="entry name" value="Flg_new"/>
    <property type="match status" value="1"/>
</dbReference>
<dbReference type="EMBL" id="BMEC01000001">
    <property type="protein sequence ID" value="GGC21234.1"/>
    <property type="molecule type" value="Genomic_DNA"/>
</dbReference>
<dbReference type="InterPro" id="IPR013378">
    <property type="entry name" value="InlB-like_B-rpt"/>
</dbReference>
<organism evidence="3 4">
    <name type="scientific">Marivirga lumbricoides</name>
    <dbReference type="NCBI Taxonomy" id="1046115"/>
    <lineage>
        <taxon>Bacteria</taxon>
        <taxon>Pseudomonadati</taxon>
        <taxon>Bacteroidota</taxon>
        <taxon>Cytophagia</taxon>
        <taxon>Cytophagales</taxon>
        <taxon>Marivirgaceae</taxon>
        <taxon>Marivirga</taxon>
    </lineage>
</organism>
<comment type="subcellular location">
    <subcellularLocation>
        <location evidence="1">Cell envelope</location>
    </subcellularLocation>
</comment>
<dbReference type="Gene3D" id="2.60.40.4270">
    <property type="entry name" value="Listeria-Bacteroides repeat domain"/>
    <property type="match status" value="1"/>
</dbReference>